<evidence type="ECO:0000259" key="1">
    <source>
        <dbReference type="PROSITE" id="PS50835"/>
    </source>
</evidence>
<dbReference type="SMART" id="SM00408">
    <property type="entry name" value="IGc2"/>
    <property type="match status" value="2"/>
</dbReference>
<dbReference type="InterPro" id="IPR037448">
    <property type="entry name" value="Zig-8"/>
</dbReference>
<dbReference type="Pfam" id="PF13927">
    <property type="entry name" value="Ig_3"/>
    <property type="match status" value="1"/>
</dbReference>
<feature type="domain" description="Ig-like" evidence="1">
    <location>
        <begin position="166"/>
        <end position="271"/>
    </location>
</feature>
<dbReference type="InterPro" id="IPR013106">
    <property type="entry name" value="Ig_V-set"/>
</dbReference>
<dbReference type="Pfam" id="PF07686">
    <property type="entry name" value="V-set"/>
    <property type="match status" value="1"/>
</dbReference>
<proteinExistence type="predicted"/>
<reference evidence="3" key="1">
    <citation type="submission" date="2025-08" db="UniProtKB">
        <authorList>
            <consortium name="RefSeq"/>
        </authorList>
    </citation>
    <scope>IDENTIFICATION</scope>
    <source>
        <tissue evidence="3">Muscle</tissue>
    </source>
</reference>
<dbReference type="Gene3D" id="2.60.40.10">
    <property type="entry name" value="Immunoglobulins"/>
    <property type="match status" value="2"/>
</dbReference>
<evidence type="ECO:0000313" key="3">
    <source>
        <dbReference type="RefSeq" id="XP_022243421.1"/>
    </source>
</evidence>
<dbReference type="InterPro" id="IPR003598">
    <property type="entry name" value="Ig_sub2"/>
</dbReference>
<keyword evidence="2" id="KW-1185">Reference proteome</keyword>
<dbReference type="SUPFAM" id="SSF48726">
    <property type="entry name" value="Immunoglobulin"/>
    <property type="match status" value="2"/>
</dbReference>
<dbReference type="InterPro" id="IPR007110">
    <property type="entry name" value="Ig-like_dom"/>
</dbReference>
<dbReference type="GeneID" id="106460907"/>
<dbReference type="PANTHER" id="PTHR23279">
    <property type="entry name" value="DEFECTIVE PROBOSCIS EXTENSION RESPONSE DPR -RELATED"/>
    <property type="match status" value="1"/>
</dbReference>
<organism evidence="2 3">
    <name type="scientific">Limulus polyphemus</name>
    <name type="common">Atlantic horseshoe crab</name>
    <dbReference type="NCBI Taxonomy" id="6850"/>
    <lineage>
        <taxon>Eukaryota</taxon>
        <taxon>Metazoa</taxon>
        <taxon>Ecdysozoa</taxon>
        <taxon>Arthropoda</taxon>
        <taxon>Chelicerata</taxon>
        <taxon>Merostomata</taxon>
        <taxon>Xiphosura</taxon>
        <taxon>Limulidae</taxon>
        <taxon>Limulus</taxon>
    </lineage>
</organism>
<feature type="domain" description="Ig-like" evidence="1">
    <location>
        <begin position="76"/>
        <end position="163"/>
    </location>
</feature>
<evidence type="ECO:0000313" key="2">
    <source>
        <dbReference type="Proteomes" id="UP000694941"/>
    </source>
</evidence>
<gene>
    <name evidence="3" type="primary">LOC106460907</name>
</gene>
<dbReference type="PROSITE" id="PS50835">
    <property type="entry name" value="IG_LIKE"/>
    <property type="match status" value="2"/>
</dbReference>
<sequence>MLETWDHHFLPNKKVSSLDTEQLFYRVIVALFLLLIGTKGSHQNVLSTDASVIKKTLLPEEENIGEHWDVEQYMLPVFDNSTARSVSVQRGQTAFLHCIVHNLGDKTVSWIRRKDFHILTVGTDTYISDYRFQTVRISHDNDWVLQMRFAQLKDGGIYECQVSTDPKISFFVNLTVLVAEAYIQGGPKIIVEKDSSIELTCVIRNSPDPPTFVFWYHNNRMINYDSARGHISVKKAEGNTVISKLHIKDIGKSESGNYTCGPSNANPASVSLVISNGEKPAAMQHDGNCSPLNGVQTRTSLFWNLPLVFFLMSYVAR</sequence>
<dbReference type="InterPro" id="IPR013783">
    <property type="entry name" value="Ig-like_fold"/>
</dbReference>
<dbReference type="Proteomes" id="UP000694941">
    <property type="component" value="Unplaced"/>
</dbReference>
<accession>A0ABM1SIG6</accession>
<dbReference type="InterPro" id="IPR036179">
    <property type="entry name" value="Ig-like_dom_sf"/>
</dbReference>
<protein>
    <submittedName>
        <fullName evidence="3">Zwei Ig domain protein zig-8-like</fullName>
    </submittedName>
</protein>
<dbReference type="SMART" id="SM00409">
    <property type="entry name" value="IG"/>
    <property type="match status" value="2"/>
</dbReference>
<dbReference type="CDD" id="cd00096">
    <property type="entry name" value="Ig"/>
    <property type="match status" value="1"/>
</dbReference>
<dbReference type="RefSeq" id="XP_022243421.1">
    <property type="nucleotide sequence ID" value="XM_022387713.1"/>
</dbReference>
<name>A0ABM1SIG6_LIMPO</name>
<dbReference type="InterPro" id="IPR003599">
    <property type="entry name" value="Ig_sub"/>
</dbReference>
<dbReference type="PANTHER" id="PTHR23279:SF46">
    <property type="entry name" value="DEFECTIVE PROBOSCIS EXTENSION RESPONSE 10, ISOFORM A-RELATED"/>
    <property type="match status" value="1"/>
</dbReference>